<dbReference type="AlphaFoldDB" id="A0A0A3J5R0"/>
<keyword evidence="2" id="KW-1185">Reference proteome</keyword>
<comment type="caution">
    <text evidence="1">The sequence shown here is derived from an EMBL/GenBank/DDBJ whole genome shotgun (WGS) entry which is preliminary data.</text>
</comment>
<dbReference type="Proteomes" id="UP000030595">
    <property type="component" value="Unassembled WGS sequence"/>
</dbReference>
<sequence>MEIYKKMIEQLKNGEIDSIEVTKEEFLKFREVLVKDPKFKHFRGEAKQGGNVIYTFLEIPRS</sequence>
<dbReference type="RefSeq" id="WP_036172118.1">
    <property type="nucleotide sequence ID" value="NZ_AVCZ01000002.1"/>
</dbReference>
<evidence type="ECO:0008006" key="3">
    <source>
        <dbReference type="Google" id="ProtNLM"/>
    </source>
</evidence>
<reference evidence="1 2" key="1">
    <citation type="submission" date="2014-02" db="EMBL/GenBank/DDBJ databases">
        <title>Draft genome sequence of Lysinibacillus massiliensis CCUG 49529.</title>
        <authorList>
            <person name="Zhang F."/>
            <person name="Wang G."/>
            <person name="Zhang L."/>
        </authorList>
    </citation>
    <scope>NUCLEOTIDE SEQUENCE [LARGE SCALE GENOMIC DNA]</scope>
    <source>
        <strain evidence="1 2">CCUG 49529</strain>
    </source>
</reference>
<evidence type="ECO:0000313" key="2">
    <source>
        <dbReference type="Proteomes" id="UP000030595"/>
    </source>
</evidence>
<gene>
    <name evidence="1" type="ORF">CD30_02675</name>
</gene>
<organism evidence="1 2">
    <name type="scientific">Ureibacillus massiliensis 4400831 = CIP 108448 = CCUG 49529</name>
    <dbReference type="NCBI Taxonomy" id="1211035"/>
    <lineage>
        <taxon>Bacteria</taxon>
        <taxon>Bacillati</taxon>
        <taxon>Bacillota</taxon>
        <taxon>Bacilli</taxon>
        <taxon>Bacillales</taxon>
        <taxon>Caryophanaceae</taxon>
        <taxon>Ureibacillus</taxon>
    </lineage>
</organism>
<proteinExistence type="predicted"/>
<protein>
    <recommendedName>
        <fullName evidence="3">Abortive phage infection protein</fullName>
    </recommendedName>
</protein>
<name>A0A0A3J5R0_9BACL</name>
<evidence type="ECO:0000313" key="1">
    <source>
        <dbReference type="EMBL" id="KGR92246.1"/>
    </source>
</evidence>
<dbReference type="EMBL" id="JPVQ01000002">
    <property type="protein sequence ID" value="KGR92246.1"/>
    <property type="molecule type" value="Genomic_DNA"/>
</dbReference>
<dbReference type="OrthoDB" id="2455488at2"/>
<dbReference type="eggNOG" id="ENOG5033BSS">
    <property type="taxonomic scope" value="Bacteria"/>
</dbReference>
<accession>A0A0A3J5R0</accession>